<evidence type="ECO:0000256" key="2">
    <source>
        <dbReference type="SAM" id="Phobius"/>
    </source>
</evidence>
<dbReference type="EMBL" id="LVVT01000001">
    <property type="protein sequence ID" value="TQS84752.1"/>
    <property type="molecule type" value="Genomic_DNA"/>
</dbReference>
<evidence type="ECO:0000313" key="4">
    <source>
        <dbReference type="Proteomes" id="UP000752814"/>
    </source>
</evidence>
<dbReference type="Proteomes" id="UP000752814">
    <property type="component" value="Unassembled WGS sequence"/>
</dbReference>
<comment type="caution">
    <text evidence="3">The sequence shown here is derived from an EMBL/GenBank/DDBJ whole genome shotgun (WGS) entry which is preliminary data.</text>
</comment>
<feature type="transmembrane region" description="Helical" evidence="2">
    <location>
        <begin position="29"/>
        <end position="50"/>
    </location>
</feature>
<dbReference type="RefSeq" id="WP_020448693.1">
    <property type="nucleotide sequence ID" value="NZ_CAYBCB010000054.1"/>
</dbReference>
<proteinExistence type="predicted"/>
<reference evidence="3" key="1">
    <citation type="submission" date="2016-03" db="EMBL/GenBank/DDBJ databases">
        <authorList>
            <person name="Borrel G."/>
            <person name="Mccann A."/>
            <person name="O'Toole P.W."/>
        </authorList>
    </citation>
    <scope>NUCLEOTIDE SEQUENCE</scope>
    <source>
        <strain evidence="3">183</strain>
    </source>
</reference>
<gene>
    <name evidence="3" type="ORF">A3207_01590</name>
</gene>
<keyword evidence="2" id="KW-0472">Membrane</keyword>
<keyword evidence="2" id="KW-0812">Transmembrane</keyword>
<dbReference type="InterPro" id="IPR045620">
    <property type="entry name" value="DUF6442"/>
</dbReference>
<organism evidence="3 4">
    <name type="scientific">Candidatus Methanomassiliicoccus intestinalis</name>
    <dbReference type="NCBI Taxonomy" id="1406512"/>
    <lineage>
        <taxon>Archaea</taxon>
        <taxon>Methanobacteriati</taxon>
        <taxon>Thermoplasmatota</taxon>
        <taxon>Thermoplasmata</taxon>
        <taxon>Methanomassiliicoccales</taxon>
        <taxon>Methanomassiliicoccaceae</taxon>
        <taxon>Methanomassiliicoccus</taxon>
    </lineage>
</organism>
<dbReference type="Pfam" id="PF20040">
    <property type="entry name" value="DUF6442"/>
    <property type="match status" value="1"/>
</dbReference>
<accession>A0A8J8TEH8</accession>
<sequence length="105" mass="12108">MEKEKILELSRDENRDMDERESHIDDESAYMGLLCVLILSFAYMLFKIFINQPYMDILSILTAGSAAMSIYKYTKIPSKKFFLVMGMILLAATIIFAICYIMEAI</sequence>
<dbReference type="AlphaFoldDB" id="A0A8J8TEH8"/>
<feature type="region of interest" description="Disordered" evidence="1">
    <location>
        <begin position="1"/>
        <end position="20"/>
    </location>
</feature>
<protein>
    <submittedName>
        <fullName evidence="3">Uncharacterized protein</fullName>
    </submittedName>
</protein>
<evidence type="ECO:0000313" key="3">
    <source>
        <dbReference type="EMBL" id="TQS84752.1"/>
    </source>
</evidence>
<keyword evidence="2" id="KW-1133">Transmembrane helix</keyword>
<feature type="transmembrane region" description="Helical" evidence="2">
    <location>
        <begin position="80"/>
        <end position="102"/>
    </location>
</feature>
<name>A0A8J8TEH8_9ARCH</name>
<evidence type="ECO:0000256" key="1">
    <source>
        <dbReference type="SAM" id="MobiDB-lite"/>
    </source>
</evidence>